<keyword evidence="5" id="KW-0539">Nucleus</keyword>
<dbReference type="InterPro" id="IPR033897">
    <property type="entry name" value="SRF-like_MADS-box"/>
</dbReference>
<dbReference type="PaxDb" id="3880-AES69527"/>
<comment type="subcellular location">
    <subcellularLocation>
        <location evidence="1">Nucleus</location>
    </subcellularLocation>
</comment>
<dbReference type="PRINTS" id="PR00404">
    <property type="entry name" value="MADSDOMAIN"/>
</dbReference>
<dbReference type="PROSITE" id="PS50066">
    <property type="entry name" value="MADS_BOX_2"/>
    <property type="match status" value="1"/>
</dbReference>
<keyword evidence="10" id="KW-1185">Reference proteome</keyword>
<dbReference type="AlphaFoldDB" id="G7IWW4"/>
<dbReference type="PANTHER" id="PTHR48019">
    <property type="entry name" value="SERUM RESPONSE FACTOR HOMOLOG"/>
    <property type="match status" value="1"/>
</dbReference>
<dbReference type="eggNOG" id="KOG0014">
    <property type="taxonomic scope" value="Eukaryota"/>
</dbReference>
<evidence type="ECO:0000313" key="10">
    <source>
        <dbReference type="Proteomes" id="UP000002051"/>
    </source>
</evidence>
<organism evidence="8 10">
    <name type="scientific">Medicago truncatula</name>
    <name type="common">Barrel medic</name>
    <name type="synonym">Medicago tribuloides</name>
    <dbReference type="NCBI Taxonomy" id="3880"/>
    <lineage>
        <taxon>Eukaryota</taxon>
        <taxon>Viridiplantae</taxon>
        <taxon>Streptophyta</taxon>
        <taxon>Embryophyta</taxon>
        <taxon>Tracheophyta</taxon>
        <taxon>Spermatophyta</taxon>
        <taxon>Magnoliopsida</taxon>
        <taxon>eudicotyledons</taxon>
        <taxon>Gunneridae</taxon>
        <taxon>Pentapetalae</taxon>
        <taxon>rosids</taxon>
        <taxon>fabids</taxon>
        <taxon>Fabales</taxon>
        <taxon>Fabaceae</taxon>
        <taxon>Papilionoideae</taxon>
        <taxon>50 kb inversion clade</taxon>
        <taxon>NPAAA clade</taxon>
        <taxon>Hologalegina</taxon>
        <taxon>IRL clade</taxon>
        <taxon>Trifolieae</taxon>
        <taxon>Medicago</taxon>
    </lineage>
</organism>
<evidence type="ECO:0000313" key="8">
    <source>
        <dbReference type="EMBL" id="AES69527.1"/>
    </source>
</evidence>
<dbReference type="Proteomes" id="UP000002051">
    <property type="component" value="Chromosome 3"/>
</dbReference>
<evidence type="ECO:0000256" key="5">
    <source>
        <dbReference type="ARBA" id="ARBA00023242"/>
    </source>
</evidence>
<sequence length="244" mass="28018">MGRKKLKLQYIINKSKRMATFRKRTEGIMKKANELSTLCGVEVCAIIYGENHGQAEVWPSAIGLERVLHKFENLSELKRNKNMVDLYSFWMQRIEKAKEKYEKAMMENKKAEMTNFIRQFIHTRNYNIGDLSLNDINYLTTLINDNMKEVDQRLDSMVTQADEQVVNGAEAIKDGDLLASTNIAQVPLSGGDTLNNMDEVVDTHGYETNMNYGLQSDEQLPMDFLMPPFDDFDFDFDPNGFGSI</sequence>
<dbReference type="GO" id="GO:0005634">
    <property type="term" value="C:nucleus"/>
    <property type="evidence" value="ECO:0007669"/>
    <property type="project" value="UniProtKB-SubCell"/>
</dbReference>
<keyword evidence="6" id="KW-0175">Coiled coil</keyword>
<reference evidence="8 10" key="1">
    <citation type="journal article" date="2011" name="Nature">
        <title>The Medicago genome provides insight into the evolution of rhizobial symbioses.</title>
        <authorList>
            <person name="Young N.D."/>
            <person name="Debelle F."/>
            <person name="Oldroyd G.E."/>
            <person name="Geurts R."/>
            <person name="Cannon S.B."/>
            <person name="Udvardi M.K."/>
            <person name="Benedito V.A."/>
            <person name="Mayer K.F."/>
            <person name="Gouzy J."/>
            <person name="Schoof H."/>
            <person name="Van de Peer Y."/>
            <person name="Proost S."/>
            <person name="Cook D.R."/>
            <person name="Meyers B.C."/>
            <person name="Spannagl M."/>
            <person name="Cheung F."/>
            <person name="De Mita S."/>
            <person name="Krishnakumar V."/>
            <person name="Gundlach H."/>
            <person name="Zhou S."/>
            <person name="Mudge J."/>
            <person name="Bharti A.K."/>
            <person name="Murray J.D."/>
            <person name="Naoumkina M.A."/>
            <person name="Rosen B."/>
            <person name="Silverstein K.A."/>
            <person name="Tang H."/>
            <person name="Rombauts S."/>
            <person name="Zhao P.X."/>
            <person name="Zhou P."/>
            <person name="Barbe V."/>
            <person name="Bardou P."/>
            <person name="Bechner M."/>
            <person name="Bellec A."/>
            <person name="Berger A."/>
            <person name="Berges H."/>
            <person name="Bidwell S."/>
            <person name="Bisseling T."/>
            <person name="Choisne N."/>
            <person name="Couloux A."/>
            <person name="Denny R."/>
            <person name="Deshpande S."/>
            <person name="Dai X."/>
            <person name="Doyle J.J."/>
            <person name="Dudez A.M."/>
            <person name="Farmer A.D."/>
            <person name="Fouteau S."/>
            <person name="Franken C."/>
            <person name="Gibelin C."/>
            <person name="Gish J."/>
            <person name="Goldstein S."/>
            <person name="Gonzalez A.J."/>
            <person name="Green P.J."/>
            <person name="Hallab A."/>
            <person name="Hartog M."/>
            <person name="Hua A."/>
            <person name="Humphray S.J."/>
            <person name="Jeong D.H."/>
            <person name="Jing Y."/>
            <person name="Jocker A."/>
            <person name="Kenton S.M."/>
            <person name="Kim D.J."/>
            <person name="Klee K."/>
            <person name="Lai H."/>
            <person name="Lang C."/>
            <person name="Lin S."/>
            <person name="Macmil S.L."/>
            <person name="Magdelenat G."/>
            <person name="Matthews L."/>
            <person name="McCorrison J."/>
            <person name="Monaghan E.L."/>
            <person name="Mun J.H."/>
            <person name="Najar F.Z."/>
            <person name="Nicholson C."/>
            <person name="Noirot C."/>
            <person name="O'Bleness M."/>
            <person name="Paule C.R."/>
            <person name="Poulain J."/>
            <person name="Prion F."/>
            <person name="Qin B."/>
            <person name="Qu C."/>
            <person name="Retzel E.F."/>
            <person name="Riddle C."/>
            <person name="Sallet E."/>
            <person name="Samain S."/>
            <person name="Samson N."/>
            <person name="Sanders I."/>
            <person name="Saurat O."/>
            <person name="Scarpelli C."/>
            <person name="Schiex T."/>
            <person name="Segurens B."/>
            <person name="Severin A.J."/>
            <person name="Sherrier D.J."/>
            <person name="Shi R."/>
            <person name="Sims S."/>
            <person name="Singer S.R."/>
            <person name="Sinharoy S."/>
            <person name="Sterck L."/>
            <person name="Viollet A."/>
            <person name="Wang B.B."/>
            <person name="Wang K."/>
            <person name="Wang M."/>
            <person name="Wang X."/>
            <person name="Warfsmann J."/>
            <person name="Weissenbach J."/>
            <person name="White D.D."/>
            <person name="White J.D."/>
            <person name="Wiley G.B."/>
            <person name="Wincker P."/>
            <person name="Xing Y."/>
            <person name="Yang L."/>
            <person name="Yao Z."/>
            <person name="Ying F."/>
            <person name="Zhai J."/>
            <person name="Zhou L."/>
            <person name="Zuber A."/>
            <person name="Denarie J."/>
            <person name="Dixon R.A."/>
            <person name="May G.D."/>
            <person name="Schwartz D.C."/>
            <person name="Rogers J."/>
            <person name="Quetier F."/>
            <person name="Town C.D."/>
            <person name="Roe B.A."/>
        </authorList>
    </citation>
    <scope>NUCLEOTIDE SEQUENCE [LARGE SCALE GENOMIC DNA]</scope>
    <source>
        <strain evidence="8">A17</strain>
        <strain evidence="9 10">cv. Jemalong A17</strain>
    </source>
</reference>
<evidence type="ECO:0000256" key="1">
    <source>
        <dbReference type="ARBA" id="ARBA00004123"/>
    </source>
</evidence>
<evidence type="ECO:0000259" key="7">
    <source>
        <dbReference type="PROSITE" id="PS50066"/>
    </source>
</evidence>
<dbReference type="Pfam" id="PF00319">
    <property type="entry name" value="SRF-TF"/>
    <property type="match status" value="1"/>
</dbReference>
<dbReference type="GO" id="GO:0046983">
    <property type="term" value="F:protein dimerization activity"/>
    <property type="evidence" value="ECO:0007669"/>
    <property type="project" value="InterPro"/>
</dbReference>
<reference evidence="9" key="3">
    <citation type="submission" date="2015-04" db="UniProtKB">
        <authorList>
            <consortium name="EnsemblPlants"/>
        </authorList>
    </citation>
    <scope>IDENTIFICATION</scope>
    <source>
        <strain evidence="9">cv. Jemalong A17</strain>
    </source>
</reference>
<feature type="domain" description="MADS-box" evidence="7">
    <location>
        <begin position="1"/>
        <end position="51"/>
    </location>
</feature>
<dbReference type="Gene3D" id="3.40.1810.10">
    <property type="entry name" value="Transcription factor, MADS-box"/>
    <property type="match status" value="1"/>
</dbReference>
<dbReference type="InterPro" id="IPR036879">
    <property type="entry name" value="TF_MADSbox_sf"/>
</dbReference>
<dbReference type="InterPro" id="IPR002100">
    <property type="entry name" value="TF_MADSbox"/>
</dbReference>
<dbReference type="CDD" id="cd00266">
    <property type="entry name" value="MADS_SRF_like"/>
    <property type="match status" value="1"/>
</dbReference>
<dbReference type="GO" id="GO:0006357">
    <property type="term" value="P:regulation of transcription by RNA polymerase II"/>
    <property type="evidence" value="ECO:0000318"/>
    <property type="project" value="GO_Central"/>
</dbReference>
<evidence type="ECO:0000256" key="4">
    <source>
        <dbReference type="ARBA" id="ARBA00023163"/>
    </source>
</evidence>
<evidence type="ECO:0000256" key="2">
    <source>
        <dbReference type="ARBA" id="ARBA00023015"/>
    </source>
</evidence>
<keyword evidence="3" id="KW-0238">DNA-binding</keyword>
<keyword evidence="4" id="KW-0804">Transcription</keyword>
<dbReference type="STRING" id="3880.G7IWW4"/>
<name>G7IWW4_MEDTR</name>
<evidence type="ECO:0000256" key="6">
    <source>
        <dbReference type="SAM" id="Coils"/>
    </source>
</evidence>
<evidence type="ECO:0000313" key="9">
    <source>
        <dbReference type="EnsemblPlants" id="AES69527"/>
    </source>
</evidence>
<dbReference type="EnsemblPlants" id="AES69527">
    <property type="protein sequence ID" value="AES69527"/>
    <property type="gene ID" value="MTR_3g031100"/>
</dbReference>
<dbReference type="GO" id="GO:0000978">
    <property type="term" value="F:RNA polymerase II cis-regulatory region sequence-specific DNA binding"/>
    <property type="evidence" value="ECO:0000318"/>
    <property type="project" value="GO_Central"/>
</dbReference>
<proteinExistence type="predicted"/>
<protein>
    <submittedName>
        <fullName evidence="8">MADS-box transcription factor family protein</fullName>
    </submittedName>
</protein>
<keyword evidence="2" id="KW-0805">Transcription regulation</keyword>
<feature type="coiled-coil region" evidence="6">
    <location>
        <begin position="87"/>
        <end position="114"/>
    </location>
</feature>
<dbReference type="EMBL" id="CM001219">
    <property type="protein sequence ID" value="AES69527.1"/>
    <property type="molecule type" value="Genomic_DNA"/>
</dbReference>
<dbReference type="SMART" id="SM00432">
    <property type="entry name" value="MADS"/>
    <property type="match status" value="1"/>
</dbReference>
<dbReference type="GO" id="GO:0000981">
    <property type="term" value="F:DNA-binding transcription factor activity, RNA polymerase II-specific"/>
    <property type="evidence" value="ECO:0000318"/>
    <property type="project" value="GO_Central"/>
</dbReference>
<gene>
    <name evidence="8" type="ordered locus">MTR_3g031100</name>
</gene>
<reference evidence="8 10" key="2">
    <citation type="journal article" date="2014" name="BMC Genomics">
        <title>An improved genome release (version Mt4.0) for the model legume Medicago truncatula.</title>
        <authorList>
            <person name="Tang H."/>
            <person name="Krishnakumar V."/>
            <person name="Bidwell S."/>
            <person name="Rosen B."/>
            <person name="Chan A."/>
            <person name="Zhou S."/>
            <person name="Gentzbittel L."/>
            <person name="Childs K.L."/>
            <person name="Yandell M."/>
            <person name="Gundlach H."/>
            <person name="Mayer K.F."/>
            <person name="Schwartz D.C."/>
            <person name="Town C.D."/>
        </authorList>
    </citation>
    <scope>GENOME REANNOTATION</scope>
    <source>
        <strain evidence="9 10">cv. Jemalong A17</strain>
    </source>
</reference>
<evidence type="ECO:0000256" key="3">
    <source>
        <dbReference type="ARBA" id="ARBA00023125"/>
    </source>
</evidence>
<dbReference type="GO" id="GO:0045944">
    <property type="term" value="P:positive regulation of transcription by RNA polymerase II"/>
    <property type="evidence" value="ECO:0007669"/>
    <property type="project" value="InterPro"/>
</dbReference>
<accession>G7IWW4</accession>
<dbReference type="InterPro" id="IPR050142">
    <property type="entry name" value="MADS-box/MEF2_TF"/>
</dbReference>
<dbReference type="HOGENOM" id="CLU_053053_7_2_1"/>
<dbReference type="SUPFAM" id="SSF55455">
    <property type="entry name" value="SRF-like"/>
    <property type="match status" value="1"/>
</dbReference>